<feature type="transmembrane region" description="Helical" evidence="7">
    <location>
        <begin position="83"/>
        <end position="105"/>
    </location>
</feature>
<evidence type="ECO:0000256" key="1">
    <source>
        <dbReference type="ARBA" id="ARBA00004651"/>
    </source>
</evidence>
<dbReference type="OrthoDB" id="112053at2157"/>
<keyword evidence="10" id="KW-1185">Reference proteome</keyword>
<reference evidence="8 10" key="1">
    <citation type="journal article" date="2009" name="Stand. Genomic Sci.">
        <title>Complete genome sequence of Halogeometricum borinquense type strain (PR3).</title>
        <authorList>
            <person name="Malfatti S."/>
            <person name="Tindall B.J."/>
            <person name="Schneider S."/>
            <person name="Fahnrich R."/>
            <person name="Lapidus A."/>
            <person name="Labuttii K."/>
            <person name="Copeland A."/>
            <person name="Glavina Del Rio T."/>
            <person name="Nolan M."/>
            <person name="Chen F."/>
            <person name="Lucas S."/>
            <person name="Tice H."/>
            <person name="Cheng J.F."/>
            <person name="Bruce D."/>
            <person name="Goodwin L."/>
            <person name="Pitluck S."/>
            <person name="Anderson I."/>
            <person name="Pati A."/>
            <person name="Ivanova N."/>
            <person name="Mavromatis K."/>
            <person name="Chen A."/>
            <person name="Palaniappan K."/>
            <person name="D'haeseleer P."/>
            <person name="Goker M."/>
            <person name="Bristow J."/>
            <person name="Eisen J.A."/>
            <person name="Markowitz V."/>
            <person name="Hugenholtz P."/>
            <person name="Kyrpides N.C."/>
            <person name="Klenk H.P."/>
            <person name="Chain P."/>
        </authorList>
    </citation>
    <scope>NUCLEOTIDE SEQUENCE [LARGE SCALE GENOMIC DNA]</scope>
    <source>
        <strain evidence="10">ATCC 700274 / DSM 11551 / JCM 10706 / KCTC 4070 / PR3</strain>
        <strain evidence="8">PR 3</strain>
    </source>
</reference>
<feature type="transmembrane region" description="Helical" evidence="7">
    <location>
        <begin position="362"/>
        <end position="390"/>
    </location>
</feature>
<comment type="similarity">
    <text evidence="2">Belongs to the polysaccharide synthase family.</text>
</comment>
<keyword evidence="5 7" id="KW-1133">Transmembrane helix</keyword>
<dbReference type="eggNOG" id="arCOG02209">
    <property type="taxonomic scope" value="Archaea"/>
</dbReference>
<proteinExistence type="inferred from homology"/>
<dbReference type="InterPro" id="IPR050833">
    <property type="entry name" value="Poly_Biosynth_Transport"/>
</dbReference>
<dbReference type="Pfam" id="PF13440">
    <property type="entry name" value="Polysacc_synt_3"/>
    <property type="match status" value="1"/>
</dbReference>
<dbReference type="EMBL" id="CP001690">
    <property type="protein sequence ID" value="ADQ67286.1"/>
    <property type="molecule type" value="Genomic_DNA"/>
</dbReference>
<accession>E4NM81</accession>
<dbReference type="AlphaFoldDB" id="E4NM81"/>
<feature type="transmembrane region" description="Helical" evidence="7">
    <location>
        <begin position="164"/>
        <end position="189"/>
    </location>
</feature>
<dbReference type="GO" id="GO:0005886">
    <property type="term" value="C:plasma membrane"/>
    <property type="evidence" value="ECO:0007669"/>
    <property type="project" value="UniProtKB-SubCell"/>
</dbReference>
<keyword evidence="6 7" id="KW-0472">Membrane</keyword>
<dbReference type="GeneID" id="9993537"/>
<feature type="transmembrane region" description="Helical" evidence="7">
    <location>
        <begin position="290"/>
        <end position="307"/>
    </location>
</feature>
<sequence length="491" mass="52541">MTEQEASDISLGGETVKAALGKFIMALIGFVGTIIFARWLGSDSLGGYYLLLTAAALSNRPVQGLAEAIQKRGSESGFELEQTLSVGTLVVIGWTALAALIAYALRGYLQSFFGFPGSVSAFVALLASLSGFFILQSQLVALGRISRNQWFDTVRSYLTFPAQLGFLILGWGAAGVAIGEVVATLLLYVPMYRSFGTGFARPTVETMRSLWEYAKYSIPNEYLTHTYSQLDMLLLGFLVGKSATGEYGVALRLTVPAAFVSMVATQGLFSRVSNLRSKGERVDIDVQNTLSFASIVAIPMLVGGVLLDEQLVVTAYSAEYKSAATLLVGLLVFQLLRTQSQVLDGVVAGLDRPNVKVKVNSVLLAVNVIVGVALTVAYGAIGVVIATVIAEAVRYGFLAWYVKQSIPSVSLFPRSMAEQAASAVGMGIVVYGLRQTLAIDSWLILGVVLGAGAVAYTGILFTLSESFRVTITGISETLYGEWRRWSPLSRS</sequence>
<dbReference type="STRING" id="469382.Hbor_17180"/>
<feature type="transmembrane region" description="Helical" evidence="7">
    <location>
        <begin position="20"/>
        <end position="40"/>
    </location>
</feature>
<dbReference type="RefSeq" id="WP_006054829.1">
    <property type="nucleotide sequence ID" value="NC_014729.1"/>
</dbReference>
<feature type="transmembrane region" description="Helical" evidence="7">
    <location>
        <begin position="442"/>
        <end position="463"/>
    </location>
</feature>
<keyword evidence="3" id="KW-1003">Cell membrane</keyword>
<dbReference type="PANTHER" id="PTHR30250:SF10">
    <property type="entry name" value="LIPOPOLYSACCHARIDE BIOSYNTHESIS PROTEIN WZXC"/>
    <property type="match status" value="1"/>
</dbReference>
<dbReference type="PANTHER" id="PTHR30250">
    <property type="entry name" value="PST FAMILY PREDICTED COLANIC ACID TRANSPORTER"/>
    <property type="match status" value="1"/>
</dbReference>
<keyword evidence="4 7" id="KW-0812">Transmembrane</keyword>
<protein>
    <submittedName>
        <fullName evidence="8 9">membrane protein involved in the export of O-antigen and Teichoic acid</fullName>
    </submittedName>
</protein>
<dbReference type="HOGENOM" id="CLU_043240_0_0_2"/>
<dbReference type="KEGG" id="hbo:Hbor_17180"/>
<reference evidence="9 11" key="2">
    <citation type="journal article" date="2014" name="PLoS Genet.">
        <title>Phylogenetically driven sequencing of extremely halophilic archaea reveals strategies for static and dynamic osmo-response.</title>
        <authorList>
            <person name="Becker E.A."/>
            <person name="Seitzer P.M."/>
            <person name="Tritt A."/>
            <person name="Larsen D."/>
            <person name="Krusor M."/>
            <person name="Yao A.I."/>
            <person name="Wu D."/>
            <person name="Madern D."/>
            <person name="Eisen J.A."/>
            <person name="Darling A.E."/>
            <person name="Facciotti M.T."/>
        </authorList>
    </citation>
    <scope>NUCLEOTIDE SEQUENCE [LARGE SCALE GENOMIC DNA]</scope>
    <source>
        <strain evidence="9 11">DSM 11551</strain>
    </source>
</reference>
<gene>
    <name evidence="8" type="ordered locus">Hbor_17180</name>
    <name evidence="9" type="ORF">C499_07560</name>
</gene>
<feature type="transmembrane region" description="Helical" evidence="7">
    <location>
        <begin position="117"/>
        <end position="143"/>
    </location>
</feature>
<comment type="subcellular location">
    <subcellularLocation>
        <location evidence="1">Cell membrane</location>
        <topology evidence="1">Multi-pass membrane protein</topology>
    </subcellularLocation>
</comment>
<evidence type="ECO:0000313" key="10">
    <source>
        <dbReference type="Proteomes" id="UP000006663"/>
    </source>
</evidence>
<evidence type="ECO:0000313" key="11">
    <source>
        <dbReference type="Proteomes" id="UP000011585"/>
    </source>
</evidence>
<dbReference type="Proteomes" id="UP000011585">
    <property type="component" value="Unassembled WGS sequence"/>
</dbReference>
<name>E4NM81_HALBP</name>
<organism evidence="8 10">
    <name type="scientific">Halogeometricum borinquense (strain ATCC 700274 / DSM 11551 / JCM 10706 / KCTC 4070 / PR3)</name>
    <dbReference type="NCBI Taxonomy" id="469382"/>
    <lineage>
        <taxon>Archaea</taxon>
        <taxon>Methanobacteriati</taxon>
        <taxon>Methanobacteriota</taxon>
        <taxon>Stenosarchaea group</taxon>
        <taxon>Halobacteria</taxon>
        <taxon>Halobacteriales</taxon>
        <taxon>Haloferacaceae</taxon>
        <taxon>Halogeometricum</taxon>
    </lineage>
</organism>
<evidence type="ECO:0000313" key="8">
    <source>
        <dbReference type="EMBL" id="ADQ67286.1"/>
    </source>
</evidence>
<evidence type="ECO:0000256" key="5">
    <source>
        <dbReference type="ARBA" id="ARBA00022989"/>
    </source>
</evidence>
<evidence type="ECO:0000256" key="7">
    <source>
        <dbReference type="SAM" id="Phobius"/>
    </source>
</evidence>
<evidence type="ECO:0000313" key="9">
    <source>
        <dbReference type="EMBL" id="ELY28501.1"/>
    </source>
</evidence>
<dbReference type="EMBL" id="AOHT01000024">
    <property type="protein sequence ID" value="ELY28501.1"/>
    <property type="molecule type" value="Genomic_DNA"/>
</dbReference>
<evidence type="ECO:0000256" key="2">
    <source>
        <dbReference type="ARBA" id="ARBA00007430"/>
    </source>
</evidence>
<dbReference type="Proteomes" id="UP000006663">
    <property type="component" value="Chromosome"/>
</dbReference>
<evidence type="ECO:0000256" key="4">
    <source>
        <dbReference type="ARBA" id="ARBA00022692"/>
    </source>
</evidence>
<evidence type="ECO:0000256" key="6">
    <source>
        <dbReference type="ARBA" id="ARBA00023136"/>
    </source>
</evidence>
<feature type="transmembrane region" description="Helical" evidence="7">
    <location>
        <begin position="249"/>
        <end position="269"/>
    </location>
</feature>
<evidence type="ECO:0000256" key="3">
    <source>
        <dbReference type="ARBA" id="ARBA00022475"/>
    </source>
</evidence>